<comment type="caution">
    <text evidence="2">The sequence shown here is derived from an EMBL/GenBank/DDBJ whole genome shotgun (WGS) entry which is preliminary data.</text>
</comment>
<gene>
    <name evidence="2" type="ORF">Pmani_007812</name>
</gene>
<dbReference type="Proteomes" id="UP001292094">
    <property type="component" value="Unassembled WGS sequence"/>
</dbReference>
<proteinExistence type="predicted"/>
<keyword evidence="3" id="KW-1185">Reference proteome</keyword>
<accession>A0AAE1Q853</accession>
<organism evidence="2 3">
    <name type="scientific">Petrolisthes manimaculis</name>
    <dbReference type="NCBI Taxonomy" id="1843537"/>
    <lineage>
        <taxon>Eukaryota</taxon>
        <taxon>Metazoa</taxon>
        <taxon>Ecdysozoa</taxon>
        <taxon>Arthropoda</taxon>
        <taxon>Crustacea</taxon>
        <taxon>Multicrustacea</taxon>
        <taxon>Malacostraca</taxon>
        <taxon>Eumalacostraca</taxon>
        <taxon>Eucarida</taxon>
        <taxon>Decapoda</taxon>
        <taxon>Pleocyemata</taxon>
        <taxon>Anomura</taxon>
        <taxon>Galatheoidea</taxon>
        <taxon>Porcellanidae</taxon>
        <taxon>Petrolisthes</taxon>
    </lineage>
</organism>
<evidence type="ECO:0000313" key="2">
    <source>
        <dbReference type="EMBL" id="KAK4321388.1"/>
    </source>
</evidence>
<dbReference type="AlphaFoldDB" id="A0AAE1Q853"/>
<protein>
    <submittedName>
        <fullName evidence="2">Uncharacterized protein</fullName>
    </submittedName>
</protein>
<feature type="region of interest" description="Disordered" evidence="1">
    <location>
        <begin position="1"/>
        <end position="21"/>
    </location>
</feature>
<evidence type="ECO:0000256" key="1">
    <source>
        <dbReference type="SAM" id="MobiDB-lite"/>
    </source>
</evidence>
<sequence length="100" mass="10758">MSSHSVKGGGDPQPSKPLLSSCPHKTLMEQFCAILYKATKFKALLSSPGTQVLQHGVAGVEKYLWRDSGGGGDLKDGGTLVCVVREKAREERSGEERNVE</sequence>
<name>A0AAE1Q853_9EUCA</name>
<evidence type="ECO:0000313" key="3">
    <source>
        <dbReference type="Proteomes" id="UP001292094"/>
    </source>
</evidence>
<reference evidence="2" key="1">
    <citation type="submission" date="2023-11" db="EMBL/GenBank/DDBJ databases">
        <title>Genome assemblies of two species of porcelain crab, Petrolisthes cinctipes and Petrolisthes manimaculis (Anomura: Porcellanidae).</title>
        <authorList>
            <person name="Angst P."/>
        </authorList>
    </citation>
    <scope>NUCLEOTIDE SEQUENCE</scope>
    <source>
        <strain evidence="2">PB745_02</strain>
        <tissue evidence="2">Gill</tissue>
    </source>
</reference>
<dbReference type="EMBL" id="JAWZYT010000596">
    <property type="protein sequence ID" value="KAK4321388.1"/>
    <property type="molecule type" value="Genomic_DNA"/>
</dbReference>